<name>A0ABT5XBI0_9EURY</name>
<dbReference type="Proteomes" id="UP001215956">
    <property type="component" value="Unassembled WGS sequence"/>
</dbReference>
<accession>A0ABT5XBI0</accession>
<feature type="compositionally biased region" description="Basic and acidic residues" evidence="1">
    <location>
        <begin position="98"/>
        <end position="107"/>
    </location>
</feature>
<proteinExistence type="predicted"/>
<dbReference type="EMBL" id="JARFPL010000001">
    <property type="protein sequence ID" value="MDF0592007.1"/>
    <property type="molecule type" value="Genomic_DNA"/>
</dbReference>
<dbReference type="Pfam" id="PF09845">
    <property type="entry name" value="OapC"/>
    <property type="match status" value="1"/>
</dbReference>
<protein>
    <submittedName>
        <fullName evidence="2">Zn-ribbon containing protein</fullName>
    </submittedName>
</protein>
<evidence type="ECO:0000256" key="1">
    <source>
        <dbReference type="SAM" id="MobiDB-lite"/>
    </source>
</evidence>
<sequence>MCTRCKRVFEDGMDVLEGCPVCGWKKFLFVKSKDKIREVRSALKASEIGGPYEPWPEGDDSLRKILKAGPRRDREGDRPKDERRDGKGIHKAKKSRPVRRDGQDQRAKGKLGFVDLDTSRDQSETAAGRSDKDRHDEDKTLESIRMSEPGSYELNLPSLFEREELVMAVKEGTYLIDLSSAFKKSKKE</sequence>
<gene>
    <name evidence="2" type="ORF">P0O24_00195</name>
</gene>
<reference evidence="2 3" key="1">
    <citation type="submission" date="2023-03" db="EMBL/GenBank/DDBJ databases">
        <title>Whole genome sequencing of Methanotrichaceae archaeon M04Ac.</title>
        <authorList>
            <person name="Khomyakova M.A."/>
            <person name="Merkel A.Y."/>
            <person name="Slobodkin A.I."/>
        </authorList>
    </citation>
    <scope>NUCLEOTIDE SEQUENCE [LARGE SCALE GENOMIC DNA]</scope>
    <source>
        <strain evidence="2 3">M04Ac</strain>
    </source>
</reference>
<evidence type="ECO:0000313" key="3">
    <source>
        <dbReference type="Proteomes" id="UP001215956"/>
    </source>
</evidence>
<evidence type="ECO:0000313" key="2">
    <source>
        <dbReference type="EMBL" id="MDF0592007.1"/>
    </source>
</evidence>
<keyword evidence="3" id="KW-1185">Reference proteome</keyword>
<organism evidence="2 3">
    <name type="scientific">Candidatus Methanocrinis alkalitolerans</name>
    <dbReference type="NCBI Taxonomy" id="3033395"/>
    <lineage>
        <taxon>Archaea</taxon>
        <taxon>Methanobacteriati</taxon>
        <taxon>Methanobacteriota</taxon>
        <taxon>Stenosarchaea group</taxon>
        <taxon>Methanomicrobia</taxon>
        <taxon>Methanotrichales</taxon>
        <taxon>Methanotrichaceae</taxon>
        <taxon>Methanocrinis</taxon>
    </lineage>
</organism>
<dbReference type="InterPro" id="IPR018645">
    <property type="entry name" value="OapC-like"/>
</dbReference>
<feature type="region of interest" description="Disordered" evidence="1">
    <location>
        <begin position="48"/>
        <end position="146"/>
    </location>
</feature>
<comment type="caution">
    <text evidence="2">The sequence shown here is derived from an EMBL/GenBank/DDBJ whole genome shotgun (WGS) entry which is preliminary data.</text>
</comment>
<feature type="compositionally biased region" description="Basic and acidic residues" evidence="1">
    <location>
        <begin position="117"/>
        <end position="142"/>
    </location>
</feature>
<feature type="compositionally biased region" description="Basic and acidic residues" evidence="1">
    <location>
        <begin position="70"/>
        <end position="88"/>
    </location>
</feature>